<dbReference type="PANTHER" id="PTHR24346">
    <property type="entry name" value="MAP/MICROTUBULE AFFINITY-REGULATING KINASE"/>
    <property type="match status" value="1"/>
</dbReference>
<dbReference type="SUPFAM" id="SSF56112">
    <property type="entry name" value="Protein kinase-like (PK-like)"/>
    <property type="match status" value="1"/>
</dbReference>
<proteinExistence type="predicted"/>
<dbReference type="InterPro" id="IPR000719">
    <property type="entry name" value="Prot_kinase_dom"/>
</dbReference>
<feature type="transmembrane region" description="Helical" evidence="4">
    <location>
        <begin position="366"/>
        <end position="389"/>
    </location>
</feature>
<feature type="domain" description="Protein kinase" evidence="5">
    <location>
        <begin position="598"/>
        <end position="844"/>
    </location>
</feature>
<dbReference type="AlphaFoldDB" id="A0A7S4T1K5"/>
<dbReference type="GO" id="GO:0006813">
    <property type="term" value="P:potassium ion transport"/>
    <property type="evidence" value="ECO:0007669"/>
    <property type="project" value="InterPro"/>
</dbReference>
<accession>A0A7S4T1K5</accession>
<dbReference type="SUPFAM" id="SSF116726">
    <property type="entry name" value="TrkA C-terminal domain-like"/>
    <property type="match status" value="1"/>
</dbReference>
<evidence type="ECO:0000256" key="4">
    <source>
        <dbReference type="SAM" id="Phobius"/>
    </source>
</evidence>
<evidence type="ECO:0000256" key="2">
    <source>
        <dbReference type="ARBA" id="ARBA00022840"/>
    </source>
</evidence>
<dbReference type="GO" id="GO:0005524">
    <property type="term" value="F:ATP binding"/>
    <property type="evidence" value="ECO:0007669"/>
    <property type="project" value="UniProtKB-KW"/>
</dbReference>
<dbReference type="InterPro" id="IPR036721">
    <property type="entry name" value="RCK_C_sf"/>
</dbReference>
<evidence type="ECO:0008006" key="8">
    <source>
        <dbReference type="Google" id="ProtNLM"/>
    </source>
</evidence>
<gene>
    <name evidence="7" type="ORF">AMON00008_LOCUS60370</name>
</gene>
<dbReference type="PROSITE" id="PS50011">
    <property type="entry name" value="PROTEIN_KINASE_DOM"/>
    <property type="match status" value="1"/>
</dbReference>
<dbReference type="GO" id="GO:0008324">
    <property type="term" value="F:monoatomic cation transmembrane transporter activity"/>
    <property type="evidence" value="ECO:0007669"/>
    <property type="project" value="InterPro"/>
</dbReference>
<organism evidence="7">
    <name type="scientific">Alexandrium monilatum</name>
    <dbReference type="NCBI Taxonomy" id="311494"/>
    <lineage>
        <taxon>Eukaryota</taxon>
        <taxon>Sar</taxon>
        <taxon>Alveolata</taxon>
        <taxon>Dinophyceae</taxon>
        <taxon>Gonyaulacales</taxon>
        <taxon>Pyrocystaceae</taxon>
        <taxon>Alexandrium</taxon>
    </lineage>
</organism>
<dbReference type="GO" id="GO:0004674">
    <property type="term" value="F:protein serine/threonine kinase activity"/>
    <property type="evidence" value="ECO:0007669"/>
    <property type="project" value="TreeGrafter"/>
</dbReference>
<feature type="region of interest" description="Disordered" evidence="3">
    <location>
        <begin position="1"/>
        <end position="20"/>
    </location>
</feature>
<dbReference type="Pfam" id="PF00069">
    <property type="entry name" value="Pkinase"/>
    <property type="match status" value="1"/>
</dbReference>
<keyword evidence="4" id="KW-0812">Transmembrane</keyword>
<feature type="transmembrane region" description="Helical" evidence="4">
    <location>
        <begin position="331"/>
        <end position="354"/>
    </location>
</feature>
<dbReference type="PANTHER" id="PTHR24346:SF30">
    <property type="entry name" value="MATERNAL EMBRYONIC LEUCINE ZIPPER KINASE"/>
    <property type="match status" value="1"/>
</dbReference>
<dbReference type="PROSITE" id="PS51202">
    <property type="entry name" value="RCK_C"/>
    <property type="match status" value="1"/>
</dbReference>
<protein>
    <recommendedName>
        <fullName evidence="8">Protein kinase domain-containing protein</fullName>
    </recommendedName>
</protein>
<evidence type="ECO:0000259" key="6">
    <source>
        <dbReference type="PROSITE" id="PS51202"/>
    </source>
</evidence>
<name>A0A7S4T1K5_9DINO</name>
<dbReference type="GO" id="GO:0035556">
    <property type="term" value="P:intracellular signal transduction"/>
    <property type="evidence" value="ECO:0007669"/>
    <property type="project" value="TreeGrafter"/>
</dbReference>
<evidence type="ECO:0000256" key="3">
    <source>
        <dbReference type="SAM" id="MobiDB-lite"/>
    </source>
</evidence>
<feature type="region of interest" description="Disordered" evidence="3">
    <location>
        <begin position="1106"/>
        <end position="1129"/>
    </location>
</feature>
<keyword evidence="4" id="KW-1133">Transmembrane helix</keyword>
<evidence type="ECO:0000259" key="5">
    <source>
        <dbReference type="PROSITE" id="PS50011"/>
    </source>
</evidence>
<keyword evidence="4" id="KW-0472">Membrane</keyword>
<dbReference type="GO" id="GO:0005737">
    <property type="term" value="C:cytoplasm"/>
    <property type="evidence" value="ECO:0007669"/>
    <property type="project" value="TreeGrafter"/>
</dbReference>
<evidence type="ECO:0000256" key="1">
    <source>
        <dbReference type="ARBA" id="ARBA00022741"/>
    </source>
</evidence>
<sequence>MPRHSRIPPSPTPTRPSIDPTADVCEAGKSLNPAELAQAVAAELVPRVDAALRGSLQEMKGSMHDHLQGFIVKIQEQTALLQALSSDMKGTMQGNLQGLAVKLQEHTALVEGAKKAGADKGAEDVNMKRLSAKLDTMVPELGKLAQATDFLEERLAEAMVVQESRGFAARSKSLGVSLHTKTEDAQLAPKRLAAARTFTKEHELSSGERAQAGRTVVINIRRLQTMLQLCRVYAVFIQCSTLVGMAPLLFVQTVTWAQAVFMAAVLLMYAIHQLQCGTLGTSSDRVFGVGTHIGNDGQALLDCFAPGMENPSACIQALTWRRRWHFVLARGSLALLSAVSVLVWVALTFVWAGADSFLFLSAADATHVAVLNGFGTAYLLCSILFGLLLQREMHGIMPVKGDGKAWDVSADGAPGAFGRLLGPPCVWFGSASAYDDLRIWTAMASSRSAGWAIIQSAPHLFPEELGVYALQGRDSAGRLANALSEVKLFDSHRRRFLRRLSEKEEMGDMRPAAIVTGLSKEAEGRGHLFDVDMRRELPEALQIQLLLYDSRTGNSWAPERTGQDPLDRVTLKQWGGGREAYMSPEDVDEPLSEMPSWNPLLFAAGRSGVDVCLGTFGGNRVAVNVARGDSSKGGAEIGVEVAALRRIGGHPNILSLFASGLSPAGEPYMAMETYEAVGCLLNQFANQYSWSGSSLPSAVATQLFRGIIDAVAHMHAFGVVHRGLRAEGVVVTLDHQAKLADLGCVAKVGTKERVKGDHVAPEVSRGSAQGPAVDCWGLGAILHEVYQGRSDLMDCRFEPPRPRPSTPSRLWDMELFIQEAMLGLLELSPLRRWTVAALNMSNWLTRIPASSAGSVVETTEYEERQYLRRYLGRAPPFTACAATVAASDKGLVGRTLGRLCFEDTGAVVLLVVRSGGVPHKPVPSLQVEAGDLILFGLPPREDIDAVIRKLGRKFMHLAESEPPVTGFQRVWTNMRAQVANPLGQPDQHPVDLKDSVSSPLQIFSPELDCFCFPNFSSRVSKLDVGTIHDLGILVVGLVQPGQSTPEWFPAAGAQIAPGAIGLVLRTPRKDGSSAPTITDSDVETIVVENVLLARLSVRQGLEEARQPTGSWAGRLSGRPAGSEAEHLAV</sequence>
<dbReference type="InterPro" id="IPR006037">
    <property type="entry name" value="RCK_C"/>
</dbReference>
<keyword evidence="1" id="KW-0547">Nucleotide-binding</keyword>
<reference evidence="7" key="1">
    <citation type="submission" date="2021-01" db="EMBL/GenBank/DDBJ databases">
        <authorList>
            <person name="Corre E."/>
            <person name="Pelletier E."/>
            <person name="Niang G."/>
            <person name="Scheremetjew M."/>
            <person name="Finn R."/>
            <person name="Kale V."/>
            <person name="Holt S."/>
            <person name="Cochrane G."/>
            <person name="Meng A."/>
            <person name="Brown T."/>
            <person name="Cohen L."/>
        </authorList>
    </citation>
    <scope>NUCLEOTIDE SEQUENCE</scope>
    <source>
        <strain evidence="7">CCMP3105</strain>
    </source>
</reference>
<dbReference type="InterPro" id="IPR011009">
    <property type="entry name" value="Kinase-like_dom_sf"/>
</dbReference>
<dbReference type="Gene3D" id="1.10.510.10">
    <property type="entry name" value="Transferase(Phosphotransferase) domain 1"/>
    <property type="match status" value="1"/>
</dbReference>
<dbReference type="EMBL" id="HBNR01084310">
    <property type="protein sequence ID" value="CAE4661878.1"/>
    <property type="molecule type" value="Transcribed_RNA"/>
</dbReference>
<keyword evidence="2" id="KW-0067">ATP-binding</keyword>
<feature type="domain" description="RCK C-terminal" evidence="6">
    <location>
        <begin position="867"/>
        <end position="952"/>
    </location>
</feature>
<feature type="transmembrane region" description="Helical" evidence="4">
    <location>
        <begin position="230"/>
        <end position="250"/>
    </location>
</feature>
<evidence type="ECO:0000313" key="7">
    <source>
        <dbReference type="EMBL" id="CAE4661878.1"/>
    </source>
</evidence>